<proteinExistence type="predicted"/>
<feature type="non-terminal residue" evidence="1">
    <location>
        <position position="1"/>
    </location>
</feature>
<dbReference type="EMBL" id="KI546164">
    <property type="protein sequence ID" value="EST42340.1"/>
    <property type="molecule type" value="Genomic_DNA"/>
</dbReference>
<organism evidence="1">
    <name type="scientific">Spironucleus salmonicida</name>
    <dbReference type="NCBI Taxonomy" id="348837"/>
    <lineage>
        <taxon>Eukaryota</taxon>
        <taxon>Metamonada</taxon>
        <taxon>Diplomonadida</taxon>
        <taxon>Hexamitidae</taxon>
        <taxon>Hexamitinae</taxon>
        <taxon>Spironucleus</taxon>
    </lineage>
</organism>
<dbReference type="AlphaFoldDB" id="V6LCX8"/>
<name>V6LCX8_9EUKA</name>
<evidence type="ECO:0000313" key="1">
    <source>
        <dbReference type="EMBL" id="EST42340.1"/>
    </source>
</evidence>
<protein>
    <submittedName>
        <fullName evidence="1">Uncharacterized protein</fullName>
    </submittedName>
</protein>
<reference evidence="1" key="1">
    <citation type="journal article" date="2014" name="PLoS Genet.">
        <title>The Genome of Spironucleus salmonicida Highlights a Fish Pathogen Adapted to Fluctuating Environments.</title>
        <authorList>
            <person name="Xu F."/>
            <person name="Jerlstrom-Hultqvist J."/>
            <person name="Einarsson E."/>
            <person name="Astvaldsson A."/>
            <person name="Svard S.G."/>
            <person name="Andersson J.O."/>
        </authorList>
    </citation>
    <scope>NUCLEOTIDE SEQUENCE</scope>
</reference>
<gene>
    <name evidence="1" type="ORF">SS50377_18129</name>
</gene>
<sequence>IHTPQMPQVQISAQTPAAKGSISFKKWKLARTVWEVMTTKVMTWCVPMNAPYGRRVNSTCPAASTRVQKTQSKMNDWTKIDTVAVTTRIEKQVEKTIRCECLEHHSLILGYPVTQGQKKTWWTATSVAMEGAQRSMFLLLSPSRRKQKNIMATPKIIQMITSSITARQPTMSLIGLDLDLF</sequence>
<accession>V6LCX8</accession>